<dbReference type="PANTHER" id="PTHR43179">
    <property type="entry name" value="RHAMNOSYLTRANSFERASE WBBL"/>
    <property type="match status" value="1"/>
</dbReference>
<sequence length="302" mass="34738">MGKVSAVIVTYNRLPMLKEAIAALESVEPKLSHLIVVDNNSDNDTKEYLESLGERIEYVRLAENVGGAGGFNAGIRHFYEHTDDDYVWVMDDDTIVHQDSLQPLLAFANENQNFSFLSSNVLFTDGTPSVRNVLRQYGTFNTTLNKKFTKPVLVENGTFVSVLFPRHIVGKIGLPITDFFIWIDDLEYTERALRVAPGYLVPASNVTHKMRSNTEDDITNDIPERVPRYFNMYRNRVYTMQKRNFYRRVRGEAKIKWDYMRLKSGNMPDKAERLKIMRDGIAAGKRFNPIIEFPNEKHDANS</sequence>
<organism evidence="6 9">
    <name type="scientific">Weissella hellenica</name>
    <dbReference type="NCBI Taxonomy" id="46256"/>
    <lineage>
        <taxon>Bacteria</taxon>
        <taxon>Bacillati</taxon>
        <taxon>Bacillota</taxon>
        <taxon>Bacilli</taxon>
        <taxon>Lactobacillales</taxon>
        <taxon>Lactobacillaceae</taxon>
        <taxon>Weissella</taxon>
    </lineage>
</organism>
<keyword evidence="8" id="KW-1185">Reference proteome</keyword>
<accession>A0A4Y4G4L6</accession>
<dbReference type="OrthoDB" id="7665907at2"/>
<evidence type="ECO:0000256" key="4">
    <source>
        <dbReference type="ARBA" id="ARBA00022679"/>
    </source>
</evidence>
<gene>
    <name evidence="7" type="ORF">GA0061075_11621</name>
    <name evidence="6" type="ORF">HF960_08435</name>
</gene>
<dbReference type="PANTHER" id="PTHR43179:SF12">
    <property type="entry name" value="GALACTOFURANOSYLTRANSFERASE GLFT2"/>
    <property type="match status" value="1"/>
</dbReference>
<keyword evidence="3" id="KW-0328">Glycosyltransferase</keyword>
<dbReference type="AlphaFoldDB" id="A0A4Y4G4L6"/>
<reference evidence="6 9" key="2">
    <citation type="submission" date="2020-04" db="EMBL/GenBank/DDBJ databases">
        <title>MicrobeNet Type strains.</title>
        <authorList>
            <person name="Nicholson A.C."/>
        </authorList>
    </citation>
    <scope>NUCLEOTIDE SEQUENCE [LARGE SCALE GENOMIC DNA]</scope>
    <source>
        <strain evidence="6 9">CCUG 33494</strain>
    </source>
</reference>
<evidence type="ECO:0000256" key="1">
    <source>
        <dbReference type="ARBA" id="ARBA00004776"/>
    </source>
</evidence>
<dbReference type="InterPro" id="IPR029044">
    <property type="entry name" value="Nucleotide-diphossugar_trans"/>
</dbReference>
<dbReference type="InterPro" id="IPR001173">
    <property type="entry name" value="Glyco_trans_2-like"/>
</dbReference>
<feature type="domain" description="Glycosyltransferase 2-like" evidence="5">
    <location>
        <begin position="5"/>
        <end position="157"/>
    </location>
</feature>
<keyword evidence="4 6" id="KW-0808">Transferase</keyword>
<dbReference type="Proteomes" id="UP000585749">
    <property type="component" value="Unassembled WGS sequence"/>
</dbReference>
<comment type="pathway">
    <text evidence="1">Cell wall biogenesis; cell wall polysaccharide biosynthesis.</text>
</comment>
<evidence type="ECO:0000313" key="6">
    <source>
        <dbReference type="EMBL" id="NKY67667.1"/>
    </source>
</evidence>
<comment type="caution">
    <text evidence="6">The sequence shown here is derived from an EMBL/GenBank/DDBJ whole genome shotgun (WGS) entry which is preliminary data.</text>
</comment>
<comment type="similarity">
    <text evidence="2">Belongs to the glycosyltransferase 2 family.</text>
</comment>
<dbReference type="EMBL" id="JAAXPM010000016">
    <property type="protein sequence ID" value="NKY67667.1"/>
    <property type="molecule type" value="Genomic_DNA"/>
</dbReference>
<dbReference type="RefSeq" id="WP_074427977.1">
    <property type="nucleotide sequence ID" value="NZ_BJEG01000016.1"/>
</dbReference>
<name>A0A4Y4G4L6_WEIHE</name>
<evidence type="ECO:0000259" key="5">
    <source>
        <dbReference type="Pfam" id="PF00535"/>
    </source>
</evidence>
<dbReference type="Proteomes" id="UP000182448">
    <property type="component" value="Unassembled WGS sequence"/>
</dbReference>
<evidence type="ECO:0000313" key="7">
    <source>
        <dbReference type="EMBL" id="SCC10307.1"/>
    </source>
</evidence>
<evidence type="ECO:0000313" key="9">
    <source>
        <dbReference type="Proteomes" id="UP000585749"/>
    </source>
</evidence>
<dbReference type="Pfam" id="PF00535">
    <property type="entry name" value="Glycos_transf_2"/>
    <property type="match status" value="1"/>
</dbReference>
<dbReference type="EMBL" id="FMAW01000016">
    <property type="protein sequence ID" value="SCC10307.1"/>
    <property type="molecule type" value="Genomic_DNA"/>
</dbReference>
<dbReference type="GO" id="GO:0016757">
    <property type="term" value="F:glycosyltransferase activity"/>
    <property type="evidence" value="ECO:0007669"/>
    <property type="project" value="UniProtKB-KW"/>
</dbReference>
<evidence type="ECO:0000256" key="2">
    <source>
        <dbReference type="ARBA" id="ARBA00006739"/>
    </source>
</evidence>
<evidence type="ECO:0000313" key="8">
    <source>
        <dbReference type="Proteomes" id="UP000182448"/>
    </source>
</evidence>
<reference evidence="7 8" key="1">
    <citation type="submission" date="2016-08" db="EMBL/GenBank/DDBJ databases">
        <authorList>
            <person name="Varghese N."/>
            <person name="Submissions Spin"/>
        </authorList>
    </citation>
    <scope>NUCLEOTIDE SEQUENCE [LARGE SCALE GENOMIC DNA]</scope>
    <source>
        <strain evidence="7 8">R-53116</strain>
    </source>
</reference>
<proteinExistence type="inferred from homology"/>
<protein>
    <submittedName>
        <fullName evidence="6 7">Glycosyltransferase</fullName>
    </submittedName>
</protein>
<dbReference type="Gene3D" id="3.90.550.10">
    <property type="entry name" value="Spore Coat Polysaccharide Biosynthesis Protein SpsA, Chain A"/>
    <property type="match status" value="1"/>
</dbReference>
<evidence type="ECO:0000256" key="3">
    <source>
        <dbReference type="ARBA" id="ARBA00022676"/>
    </source>
</evidence>
<dbReference type="SUPFAM" id="SSF53448">
    <property type="entry name" value="Nucleotide-diphospho-sugar transferases"/>
    <property type="match status" value="1"/>
</dbReference>
<dbReference type="CDD" id="cd04185">
    <property type="entry name" value="GT_2_like_b"/>
    <property type="match status" value="1"/>
</dbReference>